<sequence>MSLAVLKSRALSGMQAPEVTVEVHLANGLPSFTIVGLPETEVKEAKDRVRAALQNARFEFPAKRITVNLAPADLPKESGRFDLPIALGILAASEQIPGDSFDQYEFAGELSLSGELRPIRGALAMTYAMHRKVTTGETPRAFILPLENAAEAALVADAAILPAQSLLQVCAHFSSRADDMRLTRYKDEPPTQISSYPDFREVKGQLQAKRAMEIAAAGNHSILLVGPPGAGKSMLAARFPGILPAMSEQEALEAAAVQSLTANFCASRWRMRPYRAPHHTASAVALVGGGGTPRPGEISLAHNGVLFLDELPEFDRKVLEVLREPLESGHITISRAARQADFPARFQLIAAMNPCPCGYFGSSVDRCRCTPDYVGRYQDKISGPLLDRIDMQIQVATLTHAELTAQASGESSEHIAGRVNRAFARQHQRQAKANNLLTPSEIDLHCRPDAAGEALLQAAMTRLNWSARAYHRVLKVARTIADLALSEDVRQAHVAEAVQYRRALRER</sequence>
<comment type="similarity">
    <text evidence="1">Belongs to the Mg-chelatase subunits D/I family. ComM subfamily.</text>
</comment>
<comment type="caution">
    <text evidence="5">The sequence shown here is derived from an EMBL/GenBank/DDBJ whole genome shotgun (WGS) entry which is preliminary data.</text>
</comment>
<dbReference type="InterPro" id="IPR014721">
    <property type="entry name" value="Ribsml_uS5_D2-typ_fold_subgr"/>
</dbReference>
<evidence type="ECO:0000313" key="6">
    <source>
        <dbReference type="Proteomes" id="UP001629246"/>
    </source>
</evidence>
<dbReference type="InterPro" id="IPR025158">
    <property type="entry name" value="Mg_chelat-rel_C"/>
</dbReference>
<dbReference type="SMART" id="SM00382">
    <property type="entry name" value="AAA"/>
    <property type="match status" value="1"/>
</dbReference>
<dbReference type="InterPro" id="IPR045006">
    <property type="entry name" value="CHLI-like"/>
</dbReference>
<dbReference type="Pfam" id="PF13541">
    <property type="entry name" value="ChlI"/>
    <property type="match status" value="1"/>
</dbReference>
<protein>
    <submittedName>
        <fullName evidence="5">YifB family Mg chelatase-like AAA ATPase</fullName>
    </submittedName>
</protein>
<gene>
    <name evidence="5" type="ORF">PQR62_25170</name>
</gene>
<dbReference type="Gene3D" id="3.30.230.10">
    <property type="match status" value="1"/>
</dbReference>
<dbReference type="PANTHER" id="PTHR32039">
    <property type="entry name" value="MAGNESIUM-CHELATASE SUBUNIT CHLI"/>
    <property type="match status" value="1"/>
</dbReference>
<dbReference type="InterPro" id="IPR003593">
    <property type="entry name" value="AAA+_ATPase"/>
</dbReference>
<dbReference type="RefSeq" id="WP_408160825.1">
    <property type="nucleotide sequence ID" value="NZ_JAQQFM010000018.1"/>
</dbReference>
<reference evidence="5 6" key="1">
    <citation type="journal article" date="2024" name="Chem. Sci.">
        <title>Discovery of megapolipeptins by genome mining of a Burkholderiales bacteria collection.</title>
        <authorList>
            <person name="Paulo B.S."/>
            <person name="Recchia M.J.J."/>
            <person name="Lee S."/>
            <person name="Fergusson C.H."/>
            <person name="Romanowski S.B."/>
            <person name="Hernandez A."/>
            <person name="Krull N."/>
            <person name="Liu D.Y."/>
            <person name="Cavanagh H."/>
            <person name="Bos A."/>
            <person name="Gray C.A."/>
            <person name="Murphy B.T."/>
            <person name="Linington R.G."/>
            <person name="Eustaquio A.S."/>
        </authorList>
    </citation>
    <scope>NUCLEOTIDE SEQUENCE [LARGE SCALE GENOMIC DNA]</scope>
    <source>
        <strain evidence="5 6">RL21-008-BIB-A</strain>
    </source>
</reference>
<name>A0ABW9AH63_9BURK</name>
<dbReference type="InterPro" id="IPR004482">
    <property type="entry name" value="Mg_chelat-rel"/>
</dbReference>
<proteinExistence type="inferred from homology"/>
<organism evidence="5 6">
    <name type="scientific">Herbaspirillum lusitanum</name>
    <dbReference type="NCBI Taxonomy" id="213312"/>
    <lineage>
        <taxon>Bacteria</taxon>
        <taxon>Pseudomonadati</taxon>
        <taxon>Pseudomonadota</taxon>
        <taxon>Betaproteobacteria</taxon>
        <taxon>Burkholderiales</taxon>
        <taxon>Oxalobacteraceae</taxon>
        <taxon>Herbaspirillum</taxon>
    </lineage>
</organism>
<dbReference type="InterPro" id="IPR027417">
    <property type="entry name" value="P-loop_NTPase"/>
</dbReference>
<dbReference type="PANTHER" id="PTHR32039:SF7">
    <property type="entry name" value="COMPETENCE PROTEIN COMM"/>
    <property type="match status" value="1"/>
</dbReference>
<dbReference type="Proteomes" id="UP001629246">
    <property type="component" value="Unassembled WGS sequence"/>
</dbReference>
<keyword evidence="6" id="KW-1185">Reference proteome</keyword>
<dbReference type="NCBIfam" id="TIGR00368">
    <property type="entry name" value="YifB family Mg chelatase-like AAA ATPase"/>
    <property type="match status" value="1"/>
</dbReference>
<dbReference type="InterPro" id="IPR020568">
    <property type="entry name" value="Ribosomal_Su5_D2-typ_SF"/>
</dbReference>
<evidence type="ECO:0000256" key="3">
    <source>
        <dbReference type="ARBA" id="ARBA00022840"/>
    </source>
</evidence>
<dbReference type="PROSITE" id="PS50051">
    <property type="entry name" value="MCM_2"/>
    <property type="match status" value="1"/>
</dbReference>
<evidence type="ECO:0000313" key="5">
    <source>
        <dbReference type="EMBL" id="MFL9927589.1"/>
    </source>
</evidence>
<evidence type="ECO:0000259" key="4">
    <source>
        <dbReference type="PROSITE" id="PS50051"/>
    </source>
</evidence>
<dbReference type="Pfam" id="PF13335">
    <property type="entry name" value="Mg_chelatase_C"/>
    <property type="match status" value="1"/>
</dbReference>
<keyword evidence="2" id="KW-0547">Nucleotide-binding</keyword>
<accession>A0ABW9AH63</accession>
<dbReference type="SUPFAM" id="SSF54211">
    <property type="entry name" value="Ribosomal protein S5 domain 2-like"/>
    <property type="match status" value="1"/>
</dbReference>
<dbReference type="InterPro" id="IPR001208">
    <property type="entry name" value="MCM_dom"/>
</dbReference>
<dbReference type="Pfam" id="PF01078">
    <property type="entry name" value="Mg_chelatase"/>
    <property type="match status" value="1"/>
</dbReference>
<dbReference type="NCBIfam" id="NF007365">
    <property type="entry name" value="PRK09862.1"/>
    <property type="match status" value="1"/>
</dbReference>
<dbReference type="SUPFAM" id="SSF52540">
    <property type="entry name" value="P-loop containing nucleoside triphosphate hydrolases"/>
    <property type="match status" value="1"/>
</dbReference>
<dbReference type="EMBL" id="JAQQFM010000018">
    <property type="protein sequence ID" value="MFL9927589.1"/>
    <property type="molecule type" value="Genomic_DNA"/>
</dbReference>
<dbReference type="InterPro" id="IPR000523">
    <property type="entry name" value="Mg_chelatse_chII-like_cat_dom"/>
</dbReference>
<evidence type="ECO:0000256" key="2">
    <source>
        <dbReference type="ARBA" id="ARBA00022741"/>
    </source>
</evidence>
<dbReference type="PRINTS" id="PR01657">
    <property type="entry name" value="MCMFAMILY"/>
</dbReference>
<dbReference type="Gene3D" id="3.40.50.300">
    <property type="entry name" value="P-loop containing nucleotide triphosphate hydrolases"/>
    <property type="match status" value="1"/>
</dbReference>
<feature type="domain" description="MCM C-terminal AAA(+) ATPase" evidence="4">
    <location>
        <begin position="296"/>
        <end position="354"/>
    </location>
</feature>
<keyword evidence="3" id="KW-0067">ATP-binding</keyword>
<evidence type="ECO:0000256" key="1">
    <source>
        <dbReference type="ARBA" id="ARBA00006354"/>
    </source>
</evidence>